<keyword evidence="2" id="KW-1133">Transmembrane helix</keyword>
<keyword evidence="2" id="KW-0812">Transmembrane</keyword>
<feature type="region of interest" description="Disordered" evidence="1">
    <location>
        <begin position="444"/>
        <end position="532"/>
    </location>
</feature>
<evidence type="ECO:0000256" key="2">
    <source>
        <dbReference type="SAM" id="Phobius"/>
    </source>
</evidence>
<keyword evidence="4" id="KW-1185">Reference proteome</keyword>
<organism evidence="3 4">
    <name type="scientific">Reticulomyxa filosa</name>
    <dbReference type="NCBI Taxonomy" id="46433"/>
    <lineage>
        <taxon>Eukaryota</taxon>
        <taxon>Sar</taxon>
        <taxon>Rhizaria</taxon>
        <taxon>Retaria</taxon>
        <taxon>Foraminifera</taxon>
        <taxon>Monothalamids</taxon>
        <taxon>Reticulomyxidae</taxon>
        <taxon>Reticulomyxa</taxon>
    </lineage>
</organism>
<feature type="compositionally biased region" description="Basic and acidic residues" evidence="1">
    <location>
        <begin position="310"/>
        <end position="331"/>
    </location>
</feature>
<feature type="compositionally biased region" description="Basic and acidic residues" evidence="1">
    <location>
        <begin position="174"/>
        <end position="188"/>
    </location>
</feature>
<evidence type="ECO:0000256" key="1">
    <source>
        <dbReference type="SAM" id="MobiDB-lite"/>
    </source>
</evidence>
<feature type="compositionally biased region" description="Acidic residues" evidence="1">
    <location>
        <begin position="466"/>
        <end position="478"/>
    </location>
</feature>
<dbReference type="EMBL" id="ASPP01021851">
    <property type="protein sequence ID" value="ETO11980.1"/>
    <property type="molecule type" value="Genomic_DNA"/>
</dbReference>
<protein>
    <submittedName>
        <fullName evidence="3">Uncharacterized protein</fullName>
    </submittedName>
</protein>
<accession>X6MG19</accession>
<feature type="compositionally biased region" description="Low complexity" evidence="1">
    <location>
        <begin position="125"/>
        <end position="161"/>
    </location>
</feature>
<feature type="compositionally biased region" description="Basic and acidic residues" evidence="1">
    <location>
        <begin position="269"/>
        <end position="279"/>
    </location>
</feature>
<name>X6MG19_RETFI</name>
<feature type="region of interest" description="Disordered" evidence="1">
    <location>
        <begin position="254"/>
        <end position="346"/>
    </location>
</feature>
<sequence length="778" mass="87197">MYDMLKPQAQNLNAGSGGSVRQLAANGGSARQLAEERGSTRQLVENGGNARSGASARQLAENGGSARQLAENGGNARSGASARQLAENGGSARQLENKFNFSPPQEAVKQESKARFPSKKGLHASVSSHSEVSVPSPTNRSASAQSPHHSQAQQQQQPPSQRALVQRPGPVADQKVKDQDEIVDRRADSYAFQLAQQLGSKGAINAEQHQPAEESGSGSGGARGESPPAKDDDNDDAASVDGCVLKKNKKFICLFSKESSDPTAETPGGDDRHGGRDKGNNGNESGSENEPIHKPKDYNNITITITITIKQEEEPQGHNDDEDENRKRDRGSTISEMGGFIDPHPPVPPYKPYNTVEDHPFIPPPPAFNPPPFAFPNTLHCYKIAYSYAASLFVCMFVQQRPFPSQKFNPNPSNPPEEGNLQARFSMQQEEEQPGSFRVQVEKQKQQEFPPYANKQYQQGNRRDDDNEEENEEEESSESSEIKAKKPSQINFDNFANPSNNRDRDNEDNDEDTLDNNAAPDQPSWNAPHPMRQEQDANDFHFDENQRPVNFQTQSVGGLPVDTKKQKKKLEVVLSRNQIKSLTTKETQMVAKALDENNFDAGRFVMANELRQHLVNKNYRLPRGCKNVAWFLCWSWTIFCFLVIFICSLEFNVLHLSNNISIQSDCSLVDIPLRTYRDYNATASFVEDFNSSPYFIELTDDKYTSNYVNLFNKYLGPVERWIVATVVMFVFSAFVWSPLFICFLQCCKLCCYEERAFNEHFLFKNSRHFLVQNKAKWT</sequence>
<reference evidence="3 4" key="1">
    <citation type="journal article" date="2013" name="Curr. Biol.">
        <title>The Genome of the Foraminiferan Reticulomyxa filosa.</title>
        <authorList>
            <person name="Glockner G."/>
            <person name="Hulsmann N."/>
            <person name="Schleicher M."/>
            <person name="Noegel A.A."/>
            <person name="Eichinger L."/>
            <person name="Gallinger C."/>
            <person name="Pawlowski J."/>
            <person name="Sierra R."/>
            <person name="Euteneuer U."/>
            <person name="Pillet L."/>
            <person name="Moustafa A."/>
            <person name="Platzer M."/>
            <person name="Groth M."/>
            <person name="Szafranski K."/>
            <person name="Schliwa M."/>
        </authorList>
    </citation>
    <scope>NUCLEOTIDE SEQUENCE [LARGE SCALE GENOMIC DNA]</scope>
</reference>
<proteinExistence type="predicted"/>
<comment type="caution">
    <text evidence="3">The sequence shown here is derived from an EMBL/GenBank/DDBJ whole genome shotgun (WGS) entry which is preliminary data.</text>
</comment>
<gene>
    <name evidence="3" type="ORF">RFI_25397</name>
</gene>
<feature type="transmembrane region" description="Helical" evidence="2">
    <location>
        <begin position="721"/>
        <end position="741"/>
    </location>
</feature>
<feature type="transmembrane region" description="Helical" evidence="2">
    <location>
        <begin position="628"/>
        <end position="649"/>
    </location>
</feature>
<dbReference type="AlphaFoldDB" id="X6MG19"/>
<feature type="compositionally biased region" description="Low complexity" evidence="1">
    <location>
        <begin position="280"/>
        <end position="289"/>
    </location>
</feature>
<keyword evidence="2" id="KW-0472">Membrane</keyword>
<evidence type="ECO:0000313" key="3">
    <source>
        <dbReference type="EMBL" id="ETO11980.1"/>
    </source>
</evidence>
<feature type="compositionally biased region" description="Polar residues" evidence="1">
    <location>
        <begin position="488"/>
        <end position="499"/>
    </location>
</feature>
<dbReference type="Proteomes" id="UP000023152">
    <property type="component" value="Unassembled WGS sequence"/>
</dbReference>
<evidence type="ECO:0000313" key="4">
    <source>
        <dbReference type="Proteomes" id="UP000023152"/>
    </source>
</evidence>
<feature type="region of interest" description="Disordered" evidence="1">
    <location>
        <begin position="201"/>
        <end position="239"/>
    </location>
</feature>
<feature type="region of interest" description="Disordered" evidence="1">
    <location>
        <begin position="1"/>
        <end position="188"/>
    </location>
</feature>